<feature type="domain" description="PfEMP1 CIDRalpha1" evidence="8">
    <location>
        <begin position="519"/>
        <end position="571"/>
    </location>
</feature>
<dbReference type="GO" id="GO:0016020">
    <property type="term" value="C:membrane"/>
    <property type="evidence" value="ECO:0007669"/>
    <property type="project" value="InterPro"/>
</dbReference>
<dbReference type="Proteomes" id="UP000240500">
    <property type="component" value="Chromosome 4"/>
</dbReference>
<feature type="domain" description="Duffy-antigen binding" evidence="4">
    <location>
        <begin position="1620"/>
        <end position="1753"/>
    </location>
</feature>
<dbReference type="Gene3D" id="1.20.58.1930">
    <property type="match status" value="1"/>
</dbReference>
<gene>
    <name evidence="10" type="ORF">PRG01_0425400</name>
</gene>
<feature type="region of interest" description="Disordered" evidence="2">
    <location>
        <begin position="2568"/>
        <end position="2597"/>
    </location>
</feature>
<feature type="compositionally biased region" description="Polar residues" evidence="2">
    <location>
        <begin position="1396"/>
        <end position="1407"/>
    </location>
</feature>
<feature type="region of interest" description="Disordered" evidence="2">
    <location>
        <begin position="1687"/>
        <end position="1716"/>
    </location>
</feature>
<dbReference type="Gene3D" id="1.20.1310.20">
    <property type="entry name" value="Duffy-antigen binding domain"/>
    <property type="match status" value="3"/>
</dbReference>
<evidence type="ECO:0000259" key="4">
    <source>
        <dbReference type="Pfam" id="PF05424"/>
    </source>
</evidence>
<dbReference type="Pfam" id="PF21807">
    <property type="entry name" value="PfEMP1_CIDRalpha1_dom"/>
    <property type="match status" value="1"/>
</dbReference>
<feature type="region of interest" description="Disordered" evidence="2">
    <location>
        <begin position="1553"/>
        <end position="1585"/>
    </location>
</feature>
<feature type="compositionally biased region" description="Polar residues" evidence="2">
    <location>
        <begin position="2345"/>
        <end position="2355"/>
    </location>
</feature>
<dbReference type="InterPro" id="IPR029211">
    <property type="entry name" value="PfEMP1_ATS"/>
</dbReference>
<feature type="compositionally biased region" description="Basic and acidic residues" evidence="2">
    <location>
        <begin position="1238"/>
        <end position="1248"/>
    </location>
</feature>
<feature type="region of interest" description="Disordered" evidence="2">
    <location>
        <begin position="2208"/>
        <end position="2355"/>
    </location>
</feature>
<dbReference type="SUPFAM" id="SSF140924">
    <property type="entry name" value="Duffy binding domain-like"/>
    <property type="match status" value="5"/>
</dbReference>
<protein>
    <submittedName>
        <fullName evidence="10">Erythrocyte membrane protein 1, PfEMP1</fullName>
    </submittedName>
</protein>
<feature type="region of interest" description="Disordered" evidence="2">
    <location>
        <begin position="1371"/>
        <end position="1431"/>
    </location>
</feature>
<feature type="domain" description="Duffy-antigen binding" evidence="4">
    <location>
        <begin position="883"/>
        <end position="1062"/>
    </location>
</feature>
<feature type="region of interest" description="Disordered" evidence="2">
    <location>
        <begin position="1230"/>
        <end position="1285"/>
    </location>
</feature>
<feature type="region of interest" description="Disordered" evidence="2">
    <location>
        <begin position="1600"/>
        <end position="1625"/>
    </location>
</feature>
<dbReference type="VEuPathDB" id="PlasmoDB:PRCDC_1239900"/>
<dbReference type="InterPro" id="IPR004258">
    <property type="entry name" value="DBL"/>
</dbReference>
<feature type="coiled-coil region" evidence="1">
    <location>
        <begin position="374"/>
        <end position="401"/>
    </location>
</feature>
<dbReference type="FunFam" id="1.20.58.1930:FF:000001">
    <property type="entry name" value="Erythrocyte membrane protein 1, PfEMP1"/>
    <property type="match status" value="1"/>
</dbReference>
<dbReference type="GO" id="GO:0046789">
    <property type="term" value="F:host cell surface receptor binding"/>
    <property type="evidence" value="ECO:0007669"/>
    <property type="project" value="InterPro"/>
</dbReference>
<dbReference type="OrthoDB" id="378917at2759"/>
<dbReference type="Pfam" id="PF15445">
    <property type="entry name" value="ATS"/>
    <property type="match status" value="1"/>
</dbReference>
<feature type="domain" description="Duffy-binding-like" evidence="9">
    <location>
        <begin position="303"/>
        <end position="460"/>
    </location>
</feature>
<feature type="compositionally biased region" description="Polar residues" evidence="2">
    <location>
        <begin position="2568"/>
        <end position="2594"/>
    </location>
</feature>
<dbReference type="InterPro" id="IPR054595">
    <property type="entry name" value="DBL_C"/>
</dbReference>
<keyword evidence="1" id="KW-0175">Coiled coil</keyword>
<feature type="domain" description="Duffy-binding-like" evidence="3">
    <location>
        <begin position="2075"/>
        <end position="2215"/>
    </location>
</feature>
<dbReference type="FunFam" id="1.20.1310.20:FF:000001">
    <property type="entry name" value="Erythrocyte membrane protein 1, PfEMP1"/>
    <property type="match status" value="1"/>
</dbReference>
<sequence length="2814" mass="318124">MVTTTRRGGGGNDYTKATDAKDFLDQIGEIVQKKVRNAAIDYVNNLKGLLERATFEKKKIDVSVPCDLDHEIHTNVTSGYGKDNPCRNEKGKRFSEVHGGECDKRKIKGSNDNEGACAPYRRLHLCDRNLENINDFDNINNDTLLVDVCLAAKYEGDSMRGDYGKYHTGSSGSTICTVLARSFADIGDIVRGRDLYRGDNGKDKLEKNLKRIFEKIYNKLEDTNVQEHYEDAKGNFFKLREDWWNANRETVWKAITCGAVGGTYFRRTCSNDQENTQGNCQCIGGTVPTNFDYVPQYLRWFEEWAEEFCRKKKRFVDMVKTNCRGESGDPKYCSGNGYDCEETIRAIGKLVIDKECTNCSVWCRLYENWIDNQKQEFVKQKQKYTKEIEKYTKEASRSSNRKKRGTTTTKYDGYESKFYDELTSKYGNVDDFLRLLNNENECKKLETDNENKVDFNEKHDDDKNSNKKGTFYHSEYCKPCPECGVIKNGEGTFRTRGKEDEICKNGNYLYRPRPNVTPTTINVLYSGETKEKIRNKLHEFCDKKDNDSEIKKLNDEWKCYEGKDVHKNGVKEEEYENLVNSGGVCILKNENKNEKEKNSENEPDEFQKTFNDFFNVWVGNLLSDTIHWRTEHAKCLRENKLKKCEKGCNSNCKCFIKWISQKKNEWTKIKEHFDKQTDLPSGFTHYALLERVLEEYYFENIKKAYGELHSIQQMRQMIQEKEKRGKDNTEHVDALDVLFDHEEDDANTCKNCQPKKFRNPCYGDKTGGDATKQFHELAQTVAADIHKKVQEKMLERSGKNGGDGKGASGENVSVLKADAKQGTYTRGGIGSDLANGNICNIGKKHSNAAKSESKDPCNGKATERFNIGIPWETGRKMDMTVDDAYMPPRRRHMCTSNLEKINVDEVTKNSNVNDKFLVDVLIAAKSEAEYIKNKYNEKQNNGKNGLRKDQATACRAIRYSFADIGDIIKGTDLWDRNSGEVTTQGNLVQIFKQIKENLPADIKEKYTDDNRTTKPPHKLLRSDWWEANRDQVWEAMKCHKLSGSVECSDTTPYDDYIPQRLRWMTEWAEWYCKYQSQQYDELEGKCAKCMGKGKGQCTSVDGYICVNCKNACDAYKTEIQKWKTQWQKMEMKYTISYSQAKNNYRNAYDGAGPDYHQMLDFLSKLHDEIVKRDASGSTIKSPYQRAYGYIHQELRNPGCDTQTQFCDKKNGSNNKEYAFKDTPHNHDDACKCTGRTEPAQDSRGRSDSFDDPPPVQREEESEEEDEDGASEGEGEEESSTDVVELPKEDICNIVKTVFNDGTTLKEACSQKYGLPQRYWGWRCISDTTSSGSSATGKDVSGKATTSDNSGSICVPPRRRKLYIGGLTKWANTVGGNNKEEGSQVTVEGQDAGSKAPVSSGSTETPSQPTEASSTTSDSTSTTATPEDPPEASLRRAFVESAAVETFFLWHNYKERWKLQNRGTGDGLGSLEYGAPRGGFGVSGYSAGENGGGEMGAKGPYTGYTSDSDNTIFGKSTGGIRVAGPQLGGVGGPYPPVLPGVGVAPGMPGAMQGGTSWTLGADGANRGLGGSMNSENELSPVGGPLLDDQIQQRSQLELGTLTLPGSDTSDPDPNDPSNLQSGKIPPDFLRQMFYTIADYRDILVRGGSNTNDSVSSSNDNNRNIVLEASGDKQDEMKQIQEQLKKFFQNGGNPENSVNNPSPRGPSSSSHSGENPSSWWENNAKDIWEGMVCALTYRESEEINTDGTKKIEKNNDVYTKFFGDEKNDNNGTFKTQYDYNSVKLKNENSDTDRKYTEDPTNTPKLKDFVERPPFFRYLEEWGTEFCVKRKDMLEKIKEECTEEGGLKQKYSGDGEECDKIHSEDPTNVPDLDKLSCSRHCRFYKRWINTKRSEFDKQEKAYKTELESDKSDNGGNGFCVTQGTCNEAKDFLQKLGPCKNNESESGNNKTIFEDIDKTFGHEKYCAPCSQFKINCENGSCGSAANGHECKNRTITADNFQEKMTQSTQKLDMRVSDNNDHKFDDGLEACGSANIFKGIKKEEWSCGKFCGYVVCKSKNGNGETASGENKDQIITIRALVTHWVHYFLEDYNRIKYKISHCINNGQNKCKCNDKCKCVQKWAEKKKTEWQKIKDRFLDQYNSKDQADYNVKTVFDDFKDRPIFQKAIKPCDNLTKFEDSIHCNGGASSGNANGQKSDIIDCLLKKLGEKAKKCKENHQPSDKNQAQCDSPAPIQTPPEEPFEEENPEENTAPKFCPDIKKPEPAATEETCDAVDPGDVPKVQDDKKEEEEDGEKDGGNASPEGKSSEGPKEPRESEENPVQPSVEEPAKDQPTETPSREDTTPAAPTPELQSDEPTNSISDILSSTIPFGIALALGSIAFFFMKKKTKSSVDLLRVLQIPQNDYGIPTFKSSNRYIPYASAQYRGKRYIYIEGDSGTDSGYTDHYSDITSSSESEYEEFDINDIYVPGSPKYKTLIEVVLEPSGKNTTTSDTPPPITDEEWNELKKDFISNMLQNTQNTEPNILHNNVDNNTNPKTLHVSMDEKPFIMSIHDSNLLNGEEYNYDMTTNSGQNNLYSGIDPTSSNHGPTSGKNGPTSDKNGPYSGIDLINDSLSGNKHIDIYDEMLKRKENELFGTQHHPKHIINSVAKETNSDPIHNQLDLFHKWLDRHRNMCEQWDTNNKKEELLDKLKEEWNKENNTNSGLTHISSNMPSDENSIKNVLNTDVSIQIDMDNPKPINEFTNMDTIIDNLEKYSEPYYDIDEDDIIYFDIDDEKTPMYQNNMDNNKSNIPTKVQIEMNVINNKELLQKEYPIWDIWNI</sequence>
<dbReference type="FunFam" id="1.20.58.830:FF:000003">
    <property type="entry name" value="Erythrocyte membrane protein 1, PfEMP1"/>
    <property type="match status" value="1"/>
</dbReference>
<evidence type="ECO:0000256" key="2">
    <source>
        <dbReference type="SAM" id="MobiDB-lite"/>
    </source>
</evidence>
<proteinExistence type="predicted"/>
<dbReference type="InterPro" id="IPR049158">
    <property type="entry name" value="PfEMP1_CIDRalpha1_dom"/>
</dbReference>
<evidence type="ECO:0000259" key="9">
    <source>
        <dbReference type="Pfam" id="PF22672"/>
    </source>
</evidence>
<evidence type="ECO:0000313" key="11">
    <source>
        <dbReference type="Proteomes" id="UP000240500"/>
    </source>
</evidence>
<dbReference type="InterPro" id="IPR044932">
    <property type="entry name" value="PfEMP1_ATS_sf"/>
</dbReference>
<feature type="domain" description="Duffy-binding-like" evidence="9">
    <location>
        <begin position="1818"/>
        <end position="1959"/>
    </location>
</feature>
<dbReference type="InterPro" id="IPR029210">
    <property type="entry name" value="PfEMP1_NTS"/>
</dbReference>
<feature type="compositionally biased region" description="Basic and acidic residues" evidence="2">
    <location>
        <begin position="2322"/>
        <end position="2337"/>
    </location>
</feature>
<feature type="domain" description="Plasmodium falciparum erythrocyte membrane protein-1 N-terminal segment" evidence="6">
    <location>
        <begin position="19"/>
        <end position="54"/>
    </location>
</feature>
<feature type="compositionally biased region" description="Low complexity" evidence="2">
    <location>
        <begin position="1694"/>
        <end position="1716"/>
    </location>
</feature>
<accession>A0A2P9D681</accession>
<dbReference type="Pfam" id="PF22672">
    <property type="entry name" value="DBL_C"/>
    <property type="match status" value="2"/>
</dbReference>
<feature type="compositionally biased region" description="Low complexity" evidence="2">
    <location>
        <begin position="1408"/>
        <end position="1425"/>
    </location>
</feature>
<feature type="region of interest" description="Disordered" evidence="2">
    <location>
        <begin position="1328"/>
        <end position="1353"/>
    </location>
</feature>
<organism evidence="10 11">
    <name type="scientific">Plasmodium reichenowi</name>
    <dbReference type="NCBI Taxonomy" id="5854"/>
    <lineage>
        <taxon>Eukaryota</taxon>
        <taxon>Sar</taxon>
        <taxon>Alveolata</taxon>
        <taxon>Apicomplexa</taxon>
        <taxon>Aconoidasida</taxon>
        <taxon>Haemosporida</taxon>
        <taxon>Plasmodiidae</taxon>
        <taxon>Plasmodium</taxon>
        <taxon>Plasmodium (Laverania)</taxon>
    </lineage>
</organism>
<dbReference type="Pfam" id="PF05424">
    <property type="entry name" value="Duffy_binding"/>
    <property type="match status" value="4"/>
</dbReference>
<dbReference type="InterPro" id="IPR041480">
    <property type="entry name" value="CIDR1_gamma"/>
</dbReference>
<dbReference type="FunFam" id="1.10.1900.40:FF:000002">
    <property type="entry name" value="Erythrocyte membrane protein 1, PfEMP1"/>
    <property type="match status" value="1"/>
</dbReference>
<dbReference type="Pfam" id="PF15447">
    <property type="entry name" value="NTS"/>
    <property type="match status" value="1"/>
</dbReference>
<feature type="compositionally biased region" description="Acidic residues" evidence="2">
    <location>
        <begin position="1259"/>
        <end position="1279"/>
    </location>
</feature>
<feature type="domain" description="Duffy-antigen binding" evidence="4">
    <location>
        <begin position="1352"/>
        <end position="1456"/>
    </location>
</feature>
<dbReference type="EMBL" id="LT969567">
    <property type="protein sequence ID" value="SOV76528.1"/>
    <property type="molecule type" value="Genomic_DNA"/>
</dbReference>
<feature type="compositionally biased region" description="Basic and acidic residues" evidence="2">
    <location>
        <begin position="2300"/>
        <end position="2312"/>
    </location>
</feature>
<dbReference type="FunFam" id="1.10.1900.40:FF:000001">
    <property type="entry name" value="Erythrocyte membrane protein 1"/>
    <property type="match status" value="1"/>
</dbReference>
<dbReference type="InterPro" id="IPR008602">
    <property type="entry name" value="Duffy-antigen-binding"/>
</dbReference>
<reference evidence="10 11" key="1">
    <citation type="submission" date="2016-09" db="EMBL/GenBank/DDBJ databases">
        <authorList>
            <consortium name="Pathogen Informatics"/>
        </authorList>
    </citation>
    <scope>NUCLEOTIDE SEQUENCE [LARGE SCALE GENOMIC DNA]</scope>
</reference>
<dbReference type="Gene3D" id="1.20.58.830">
    <property type="match status" value="4"/>
</dbReference>
<dbReference type="Gene3D" id="1.10.1900.40">
    <property type="entry name" value="Acidic terminal segments, variant surface antigen of PfEMP1"/>
    <property type="match status" value="2"/>
</dbReference>
<name>A0A2P9D681_PLARE</name>
<dbReference type="InterPro" id="IPR042202">
    <property type="entry name" value="Duffy-ag-bd_sf"/>
</dbReference>
<evidence type="ECO:0000256" key="1">
    <source>
        <dbReference type="SAM" id="Coils"/>
    </source>
</evidence>
<evidence type="ECO:0000259" key="8">
    <source>
        <dbReference type="Pfam" id="PF21807"/>
    </source>
</evidence>
<feature type="domain" description="Duffy-antigen binding" evidence="4">
    <location>
        <begin position="115"/>
        <end position="299"/>
    </location>
</feature>
<evidence type="ECO:0000259" key="5">
    <source>
        <dbReference type="Pfam" id="PF15445"/>
    </source>
</evidence>
<feature type="domain" description="Cysteine-rich interdomain region 1 gamma" evidence="7">
    <location>
        <begin position="2004"/>
        <end position="2055"/>
    </location>
</feature>
<dbReference type="VEuPathDB" id="PlasmoDB:PRG01_0425400"/>
<dbReference type="Pfam" id="PF03011">
    <property type="entry name" value="PFEMP"/>
    <property type="match status" value="2"/>
</dbReference>
<evidence type="ECO:0000313" key="10">
    <source>
        <dbReference type="EMBL" id="SOV76528.1"/>
    </source>
</evidence>
<dbReference type="Pfam" id="PF18562">
    <property type="entry name" value="CIDR1_gamma"/>
    <property type="match status" value="1"/>
</dbReference>
<evidence type="ECO:0000259" key="3">
    <source>
        <dbReference type="Pfam" id="PF03011"/>
    </source>
</evidence>
<feature type="domain" description="Duffy-binding-like" evidence="3">
    <location>
        <begin position="613"/>
        <end position="755"/>
    </location>
</feature>
<feature type="compositionally biased region" description="Polar residues" evidence="2">
    <location>
        <begin position="1342"/>
        <end position="1351"/>
    </location>
</feature>
<feature type="domain" description="Plasmodium falciparum erythrocyte membrane protein 1 acidic terminal segment" evidence="5">
    <location>
        <begin position="2362"/>
        <end position="2814"/>
    </location>
</feature>
<evidence type="ECO:0000259" key="6">
    <source>
        <dbReference type="Pfam" id="PF15447"/>
    </source>
</evidence>
<evidence type="ECO:0000259" key="7">
    <source>
        <dbReference type="Pfam" id="PF18562"/>
    </source>
</evidence>